<organism evidence="1">
    <name type="scientific">marine metagenome</name>
    <dbReference type="NCBI Taxonomy" id="408172"/>
    <lineage>
        <taxon>unclassified sequences</taxon>
        <taxon>metagenomes</taxon>
        <taxon>ecological metagenomes</taxon>
    </lineage>
</organism>
<evidence type="ECO:0000313" key="1">
    <source>
        <dbReference type="EMBL" id="SUZ59993.1"/>
    </source>
</evidence>
<dbReference type="PANTHER" id="PTHR40036:SF1">
    <property type="entry name" value="MACROCIN O-METHYLTRANSFERASE"/>
    <property type="match status" value="1"/>
</dbReference>
<dbReference type="EMBL" id="UINC01000711">
    <property type="protein sequence ID" value="SUZ59993.1"/>
    <property type="molecule type" value="Genomic_DNA"/>
</dbReference>
<sequence length="208" mass="23682">MSFQNVENRTALCQCGEKPHDHPACKINFFVDCCIKIKDKNLEGDVAECGVFKGGSARILATVFEDKKILLFDTFTGLPEDDAHPEGTLKKGGFGEVTLDEVKEYLSDKDNCLFYPGWFPKSAQRSSLWQNDKKFSFVHLDMDLYQSTKTGIEFFWKKLVNGGAIIFDDFKGVDTPGIEQSIIEFFENRNDYSSEVYPSMCIIYKKET</sequence>
<protein>
    <recommendedName>
        <fullName evidence="2">Macrocin O-methyltransferase</fullName>
    </recommendedName>
</protein>
<dbReference type="Pfam" id="PF05711">
    <property type="entry name" value="TylF"/>
    <property type="match status" value="1"/>
</dbReference>
<name>A0A381P2W8_9ZZZZ</name>
<proteinExistence type="predicted"/>
<gene>
    <name evidence="1" type="ORF">METZ01_LOCUS12847</name>
</gene>
<dbReference type="InterPro" id="IPR029063">
    <property type="entry name" value="SAM-dependent_MTases_sf"/>
</dbReference>
<dbReference type="SUPFAM" id="SSF53335">
    <property type="entry name" value="S-adenosyl-L-methionine-dependent methyltransferases"/>
    <property type="match status" value="1"/>
</dbReference>
<dbReference type="Gene3D" id="3.40.50.150">
    <property type="entry name" value="Vaccinia Virus protein VP39"/>
    <property type="match status" value="1"/>
</dbReference>
<reference evidence="1" key="1">
    <citation type="submission" date="2018-05" db="EMBL/GenBank/DDBJ databases">
        <authorList>
            <person name="Lanie J.A."/>
            <person name="Ng W.-L."/>
            <person name="Kazmierczak K.M."/>
            <person name="Andrzejewski T.M."/>
            <person name="Davidsen T.M."/>
            <person name="Wayne K.J."/>
            <person name="Tettelin H."/>
            <person name="Glass J.I."/>
            <person name="Rusch D."/>
            <person name="Podicherti R."/>
            <person name="Tsui H.-C.T."/>
            <person name="Winkler M.E."/>
        </authorList>
    </citation>
    <scope>NUCLEOTIDE SEQUENCE</scope>
</reference>
<dbReference type="InterPro" id="IPR008884">
    <property type="entry name" value="TylF_MeTrfase"/>
</dbReference>
<dbReference type="AlphaFoldDB" id="A0A381P2W8"/>
<dbReference type="PANTHER" id="PTHR40036">
    <property type="entry name" value="MACROCIN O-METHYLTRANSFERASE"/>
    <property type="match status" value="1"/>
</dbReference>
<accession>A0A381P2W8</accession>
<evidence type="ECO:0008006" key="2">
    <source>
        <dbReference type="Google" id="ProtNLM"/>
    </source>
</evidence>